<evidence type="ECO:0000256" key="2">
    <source>
        <dbReference type="ARBA" id="ARBA00008048"/>
    </source>
</evidence>
<keyword evidence="5" id="KW-0539">Nucleus</keyword>
<keyword evidence="8" id="KW-1185">Reference proteome</keyword>
<comment type="subcellular location">
    <subcellularLocation>
        <location evidence="1">Nucleus</location>
    </subcellularLocation>
</comment>
<dbReference type="OrthoDB" id="5326237at2759"/>
<name>A0A8H3IM33_9LECA</name>
<dbReference type="Pfam" id="PF11571">
    <property type="entry name" value="Med27"/>
    <property type="match status" value="1"/>
</dbReference>
<evidence type="ECO:0000256" key="4">
    <source>
        <dbReference type="ARBA" id="ARBA00023163"/>
    </source>
</evidence>
<dbReference type="AlphaFoldDB" id="A0A8H3IM33"/>
<accession>A0A8H3IM33</accession>
<comment type="similarity">
    <text evidence="2">Belongs to the Mediator complex subunit 27 family.</text>
</comment>
<evidence type="ECO:0000256" key="6">
    <source>
        <dbReference type="SAM" id="MobiDB-lite"/>
    </source>
</evidence>
<evidence type="ECO:0008006" key="9">
    <source>
        <dbReference type="Google" id="ProtNLM"/>
    </source>
</evidence>
<feature type="compositionally biased region" description="Acidic residues" evidence="6">
    <location>
        <begin position="125"/>
        <end position="136"/>
    </location>
</feature>
<feature type="region of interest" description="Disordered" evidence="6">
    <location>
        <begin position="120"/>
        <end position="148"/>
    </location>
</feature>
<evidence type="ECO:0000256" key="5">
    <source>
        <dbReference type="ARBA" id="ARBA00023242"/>
    </source>
</evidence>
<dbReference type="Proteomes" id="UP000664203">
    <property type="component" value="Unassembled WGS sequence"/>
</dbReference>
<keyword evidence="3" id="KW-0805">Transcription regulation</keyword>
<dbReference type="GO" id="GO:0016592">
    <property type="term" value="C:mediator complex"/>
    <property type="evidence" value="ECO:0007669"/>
    <property type="project" value="InterPro"/>
</dbReference>
<comment type="caution">
    <text evidence="7">The sequence shown here is derived from an EMBL/GenBank/DDBJ whole genome shotgun (WGS) entry which is preliminary data.</text>
</comment>
<evidence type="ECO:0000313" key="8">
    <source>
        <dbReference type="Proteomes" id="UP000664203"/>
    </source>
</evidence>
<reference evidence="7" key="1">
    <citation type="submission" date="2021-03" db="EMBL/GenBank/DDBJ databases">
        <authorList>
            <person name="Tagirdzhanova G."/>
        </authorList>
    </citation>
    <scope>NUCLEOTIDE SEQUENCE</scope>
</reference>
<dbReference type="InterPro" id="IPR021627">
    <property type="entry name" value="Mediator_Med27"/>
</dbReference>
<sequence length="285" mass="31942">MATDEQEFHHVPPLQMELDEPSIMSSLARLQEMHISLRNLRETIPKVMDSVLVDPASPDQLHSHFSQAANGAAQAIKNFTLLVEDSRTKEVMDKAKESRARAGEGITGWKVTEHEDWLNFKQEDGNDDVDKDEEGTAEAGDGPSAENVNTTLDKLRSAHVGIEVSLDEDSRTVTLHLPPPAQMNFQIQLDTTSGGHNSYSVDSKDKSKLHRAVLEEIGARPRPNHLAYLLEMLASYIDIKSRPCVKCSRLLDRNARFPVVRSRKRTKQPDGRFESQWLALHTACT</sequence>
<proteinExistence type="inferred from homology"/>
<evidence type="ECO:0000256" key="1">
    <source>
        <dbReference type="ARBA" id="ARBA00004123"/>
    </source>
</evidence>
<evidence type="ECO:0000313" key="7">
    <source>
        <dbReference type="EMBL" id="CAF9925960.1"/>
    </source>
</evidence>
<keyword evidence="4" id="KW-0804">Transcription</keyword>
<gene>
    <name evidence="7" type="ORF">ALECFALPRED_003261</name>
</gene>
<protein>
    <recommendedName>
        <fullName evidence="9">Mediator complex subunit 27</fullName>
    </recommendedName>
</protein>
<dbReference type="EMBL" id="CAJPDR010000209">
    <property type="protein sequence ID" value="CAF9925960.1"/>
    <property type="molecule type" value="Genomic_DNA"/>
</dbReference>
<evidence type="ECO:0000256" key="3">
    <source>
        <dbReference type="ARBA" id="ARBA00023015"/>
    </source>
</evidence>
<organism evidence="7 8">
    <name type="scientific">Alectoria fallacina</name>
    <dbReference type="NCBI Taxonomy" id="1903189"/>
    <lineage>
        <taxon>Eukaryota</taxon>
        <taxon>Fungi</taxon>
        <taxon>Dikarya</taxon>
        <taxon>Ascomycota</taxon>
        <taxon>Pezizomycotina</taxon>
        <taxon>Lecanoromycetes</taxon>
        <taxon>OSLEUM clade</taxon>
        <taxon>Lecanoromycetidae</taxon>
        <taxon>Lecanorales</taxon>
        <taxon>Lecanorineae</taxon>
        <taxon>Parmeliaceae</taxon>
        <taxon>Alectoria</taxon>
    </lineage>
</organism>